<keyword evidence="3" id="KW-0456">Lyase</keyword>
<dbReference type="EnsemblPlants" id="Pp3c13_1340V3.4">
    <property type="protein sequence ID" value="Pp3c13_1340V3.4"/>
    <property type="gene ID" value="Pp3c13_1340"/>
</dbReference>
<dbReference type="PANTHER" id="PTHR13522">
    <property type="entry name" value="U6 SNRNA PHOSPHODIESTERASE 1"/>
    <property type="match status" value="1"/>
</dbReference>
<feature type="active site" description="Proton donor/acceptor" evidence="5">
    <location>
        <position position="143"/>
    </location>
</feature>
<feature type="active site" description="Proton donor/acceptor" evidence="5">
    <location>
        <position position="210"/>
    </location>
</feature>
<dbReference type="Gramene" id="Pp3c13_1340V3.4">
    <property type="protein sequence ID" value="Pp3c13_1340V3.4"/>
    <property type="gene ID" value="Pp3c13_1340"/>
</dbReference>
<keyword evidence="4 5" id="KW-0539">Nucleus</keyword>
<dbReference type="Pfam" id="PF09749">
    <property type="entry name" value="HVSL"/>
    <property type="match status" value="2"/>
</dbReference>
<evidence type="ECO:0000256" key="4">
    <source>
        <dbReference type="ARBA" id="ARBA00023242"/>
    </source>
</evidence>
<name>A0A7I4AL00_PHYPA</name>
<evidence type="ECO:0000256" key="2">
    <source>
        <dbReference type="ARBA" id="ARBA00022801"/>
    </source>
</evidence>
<dbReference type="GO" id="GO:0016829">
    <property type="term" value="F:lyase activity"/>
    <property type="evidence" value="ECO:0007669"/>
    <property type="project" value="UniProtKB-KW"/>
</dbReference>
<gene>
    <name evidence="7" type="primary">LOC112290478</name>
</gene>
<evidence type="ECO:0000313" key="7">
    <source>
        <dbReference type="EnsemblPlants" id="Pp3c13_1340V3.4"/>
    </source>
</evidence>
<evidence type="ECO:0000256" key="5">
    <source>
        <dbReference type="HAMAP-Rule" id="MF_03040"/>
    </source>
</evidence>
<dbReference type="HAMAP" id="MF_03040">
    <property type="entry name" value="USB1"/>
    <property type="match status" value="1"/>
</dbReference>
<evidence type="ECO:0000256" key="6">
    <source>
        <dbReference type="SAM" id="MobiDB-lite"/>
    </source>
</evidence>
<evidence type="ECO:0000256" key="1">
    <source>
        <dbReference type="ARBA" id="ARBA00022722"/>
    </source>
</evidence>
<feature type="region of interest" description="Disordered" evidence="6">
    <location>
        <begin position="1"/>
        <end position="75"/>
    </location>
</feature>
<evidence type="ECO:0000256" key="3">
    <source>
        <dbReference type="ARBA" id="ARBA00023239"/>
    </source>
</evidence>
<organism evidence="7 8">
    <name type="scientific">Physcomitrium patens</name>
    <name type="common">Spreading-leaved earth moss</name>
    <name type="synonym">Physcomitrella patens</name>
    <dbReference type="NCBI Taxonomy" id="3218"/>
    <lineage>
        <taxon>Eukaryota</taxon>
        <taxon>Viridiplantae</taxon>
        <taxon>Streptophyta</taxon>
        <taxon>Embryophyta</taxon>
        <taxon>Bryophyta</taxon>
        <taxon>Bryophytina</taxon>
        <taxon>Bryopsida</taxon>
        <taxon>Funariidae</taxon>
        <taxon>Funariales</taxon>
        <taxon>Funariaceae</taxon>
        <taxon>Physcomitrium</taxon>
    </lineage>
</organism>
<comment type="subcellular location">
    <subcellularLocation>
        <location evidence="5">Nucleus</location>
    </subcellularLocation>
</comment>
<reference evidence="7 8" key="1">
    <citation type="journal article" date="2008" name="Science">
        <title>The Physcomitrella genome reveals evolutionary insights into the conquest of land by plants.</title>
        <authorList>
            <person name="Rensing S."/>
            <person name="Lang D."/>
            <person name="Zimmer A."/>
            <person name="Terry A."/>
            <person name="Salamov A."/>
            <person name="Shapiro H."/>
            <person name="Nishiyama T."/>
            <person name="Perroud P.-F."/>
            <person name="Lindquist E."/>
            <person name="Kamisugi Y."/>
            <person name="Tanahashi T."/>
            <person name="Sakakibara K."/>
            <person name="Fujita T."/>
            <person name="Oishi K."/>
            <person name="Shin-I T."/>
            <person name="Kuroki Y."/>
            <person name="Toyoda A."/>
            <person name="Suzuki Y."/>
            <person name="Hashimoto A."/>
            <person name="Yamaguchi K."/>
            <person name="Sugano A."/>
            <person name="Kohara Y."/>
            <person name="Fujiyama A."/>
            <person name="Anterola A."/>
            <person name="Aoki S."/>
            <person name="Ashton N."/>
            <person name="Barbazuk W.B."/>
            <person name="Barker E."/>
            <person name="Bennetzen J."/>
            <person name="Bezanilla M."/>
            <person name="Blankenship R."/>
            <person name="Cho S.H."/>
            <person name="Dutcher S."/>
            <person name="Estelle M."/>
            <person name="Fawcett J.A."/>
            <person name="Gundlach H."/>
            <person name="Hanada K."/>
            <person name="Heyl A."/>
            <person name="Hicks K.A."/>
            <person name="Hugh J."/>
            <person name="Lohr M."/>
            <person name="Mayer K."/>
            <person name="Melkozernov A."/>
            <person name="Murata T."/>
            <person name="Nelson D."/>
            <person name="Pils B."/>
            <person name="Prigge M."/>
            <person name="Reiss B."/>
            <person name="Renner T."/>
            <person name="Rombauts S."/>
            <person name="Rushton P."/>
            <person name="Sanderfoot A."/>
            <person name="Schween G."/>
            <person name="Shiu S.-H."/>
            <person name="Stueber K."/>
            <person name="Theodoulou F.L."/>
            <person name="Tu H."/>
            <person name="Van de Peer Y."/>
            <person name="Verrier P.J."/>
            <person name="Waters E."/>
            <person name="Wood A."/>
            <person name="Yang L."/>
            <person name="Cove D."/>
            <person name="Cuming A."/>
            <person name="Hasebe M."/>
            <person name="Lucas S."/>
            <person name="Mishler D.B."/>
            <person name="Reski R."/>
            <person name="Grigoriev I."/>
            <person name="Quatrano R.S."/>
            <person name="Boore J.L."/>
        </authorList>
    </citation>
    <scope>NUCLEOTIDE SEQUENCE [LARGE SCALE GENOMIC DNA]</scope>
    <source>
        <strain evidence="7 8">cv. Gransden 2004</strain>
    </source>
</reference>
<dbReference type="GO" id="GO:0005634">
    <property type="term" value="C:nucleus"/>
    <property type="evidence" value="ECO:0007669"/>
    <property type="project" value="UniProtKB-SubCell"/>
</dbReference>
<proteinExistence type="inferred from homology"/>
<dbReference type="GO" id="GO:0034477">
    <property type="term" value="P:U6 snRNA 3'-end processing"/>
    <property type="evidence" value="ECO:0007669"/>
    <property type="project" value="UniProtKB-UniRule"/>
</dbReference>
<keyword evidence="2 5" id="KW-0378">Hydrolase</keyword>
<dbReference type="PANTHER" id="PTHR13522:SF3">
    <property type="entry name" value="U6 SNRNA PHOSPHODIESTERASE 1"/>
    <property type="match status" value="1"/>
</dbReference>
<dbReference type="InterPro" id="IPR027521">
    <property type="entry name" value="Usb1"/>
</dbReference>
<evidence type="ECO:0000313" key="8">
    <source>
        <dbReference type="Proteomes" id="UP000006727"/>
    </source>
</evidence>
<reference evidence="7 8" key="2">
    <citation type="journal article" date="2018" name="Plant J.">
        <title>The Physcomitrella patens chromosome-scale assembly reveals moss genome structure and evolution.</title>
        <authorList>
            <person name="Lang D."/>
            <person name="Ullrich K.K."/>
            <person name="Murat F."/>
            <person name="Fuchs J."/>
            <person name="Jenkins J."/>
            <person name="Haas F.B."/>
            <person name="Piednoel M."/>
            <person name="Gundlach H."/>
            <person name="Van Bel M."/>
            <person name="Meyberg R."/>
            <person name="Vives C."/>
            <person name="Morata J."/>
            <person name="Symeonidi A."/>
            <person name="Hiss M."/>
            <person name="Muchero W."/>
            <person name="Kamisugi Y."/>
            <person name="Saleh O."/>
            <person name="Blanc G."/>
            <person name="Decker E.L."/>
            <person name="van Gessel N."/>
            <person name="Grimwood J."/>
            <person name="Hayes R.D."/>
            <person name="Graham S.W."/>
            <person name="Gunter L.E."/>
            <person name="McDaniel S.F."/>
            <person name="Hoernstein S.N.W."/>
            <person name="Larsson A."/>
            <person name="Li F.W."/>
            <person name="Perroud P.F."/>
            <person name="Phillips J."/>
            <person name="Ranjan P."/>
            <person name="Rokshar D.S."/>
            <person name="Rothfels C.J."/>
            <person name="Schneider L."/>
            <person name="Shu S."/>
            <person name="Stevenson D.W."/>
            <person name="Thummler F."/>
            <person name="Tillich M."/>
            <person name="Villarreal Aguilar J.C."/>
            <person name="Widiez T."/>
            <person name="Wong G.K."/>
            <person name="Wymore A."/>
            <person name="Zhang Y."/>
            <person name="Zimmer A.D."/>
            <person name="Quatrano R.S."/>
            <person name="Mayer K.F.X."/>
            <person name="Goodstein D."/>
            <person name="Casacuberta J.M."/>
            <person name="Vandepoele K."/>
            <person name="Reski R."/>
            <person name="Cuming A.C."/>
            <person name="Tuskan G.A."/>
            <person name="Maumus F."/>
            <person name="Salse J."/>
            <person name="Schmutz J."/>
            <person name="Rensing S.A."/>
        </authorList>
    </citation>
    <scope>NUCLEOTIDE SEQUENCE [LARGE SCALE GENOMIC DNA]</scope>
    <source>
        <strain evidence="7 8">cv. Gransden 2004</strain>
    </source>
</reference>
<dbReference type="EC" id="3.1.4.-" evidence="5"/>
<dbReference type="EMBL" id="ABEU02000013">
    <property type="status" value="NOT_ANNOTATED_CDS"/>
    <property type="molecule type" value="Genomic_DNA"/>
</dbReference>
<dbReference type="GeneID" id="112290478"/>
<protein>
    <recommendedName>
        <fullName evidence="5">U6 snRNA phosphodiesterase</fullName>
        <ecNumber evidence="5">3.1.4.-</ecNumber>
    </recommendedName>
</protein>
<reference evidence="7" key="3">
    <citation type="submission" date="2020-12" db="UniProtKB">
        <authorList>
            <consortium name="EnsemblPlants"/>
        </authorList>
    </citation>
    <scope>IDENTIFICATION</scope>
</reference>
<keyword evidence="8" id="KW-1185">Reference proteome</keyword>
<comment type="similarity">
    <text evidence="5">Belongs to the 2H phosphoesterase superfamily. USB1 family.</text>
</comment>
<comment type="function">
    <text evidence="5">Phosphodiesterase responsible for the U6 snRNA 3' end processing. Acts as an exoribonuclease (RNase) responsible for trimming the poly(U) tract of the last nucleotides in the pre-U6 snRNA molecule, leading to the formation of mature U6 snRNA.</text>
</comment>
<dbReference type="Proteomes" id="UP000006727">
    <property type="component" value="Chromosome 13"/>
</dbReference>
<dbReference type="AlphaFoldDB" id="A0A7I4AL00"/>
<dbReference type="Gene3D" id="3.90.1140.10">
    <property type="entry name" value="Cyclic phosphodiesterase"/>
    <property type="match status" value="1"/>
</dbReference>
<dbReference type="RefSeq" id="XP_024392520.1">
    <property type="nucleotide sequence ID" value="XM_024536752.2"/>
</dbReference>
<sequence length="281" mass="31416">MDALQFYESSSDSDVDEETERRGFCVKRFKPAAEDKTESSSALPLSLPPPPPELFSSIPDAAGTKKRTRSDHGGRVRAFPHVEGNYALHVYIPVVLSASIRTKIALYLQKAVSLFPSLKSTEDDDLSANVGSNQGIKLATEFHISLGRTVPIRIHQIDTMVHLLRRKFEGQKRFLVEFGTWEVFVNDDRTRSFLSLEVVATGYAENPRPHISLAWALGDVKDALATVAQELNTMACFREEKSACFFTSLATKVECRIGQKLHPIWTTKDKKSMLELSETVN</sequence>
<dbReference type="GO" id="GO:1990838">
    <property type="term" value="F:poly(U)-specific exoribonuclease activity, producing 3' uridine cyclic phosphate ends"/>
    <property type="evidence" value="ECO:0007669"/>
    <property type="project" value="UniProtKB-UniRule"/>
</dbReference>
<accession>A0A7I4AL00</accession>
<keyword evidence="1 5" id="KW-0540">Nuclease</keyword>